<keyword evidence="2" id="KW-1133">Transmembrane helix</keyword>
<dbReference type="EMBL" id="BAABHJ010000005">
    <property type="protein sequence ID" value="GAA4606259.1"/>
    <property type="molecule type" value="Genomic_DNA"/>
</dbReference>
<feature type="compositionally biased region" description="Basic and acidic residues" evidence="1">
    <location>
        <begin position="17"/>
        <end position="26"/>
    </location>
</feature>
<evidence type="ECO:0000256" key="2">
    <source>
        <dbReference type="SAM" id="Phobius"/>
    </source>
</evidence>
<name>A0ABP8TEP1_9ACTN</name>
<comment type="caution">
    <text evidence="3">The sequence shown here is derived from an EMBL/GenBank/DDBJ whole genome shotgun (WGS) entry which is preliminary data.</text>
</comment>
<dbReference type="Proteomes" id="UP001500212">
    <property type="component" value="Unassembled WGS sequence"/>
</dbReference>
<feature type="compositionally biased region" description="Pro residues" evidence="1">
    <location>
        <begin position="274"/>
        <end position="285"/>
    </location>
</feature>
<feature type="compositionally biased region" description="Gly residues" evidence="1">
    <location>
        <begin position="301"/>
        <end position="310"/>
    </location>
</feature>
<sequence length="679" mass="67193">MSTERDGVQEPSPGQPEKPEETEHAGAPEGAHPSAPGEGPAQTPPSSPREPSPQGAGSRLDPQAAPPEQAAPGKAAFDQAAPPEHAAPGQAAPGQPAFDQAAPPEHAASGQATEAVQASGPVQDATEPASPGEEPRSDEPAGPTGAGPEPSGPPAETGVWPGQSGSPSPAPPAPAHQGTSPAGPPSGPGGDAGWSGVPDPASPGGPAPYPGAPAGPGPHPENPGRALPYPENAGGPGSYPGGPAGRPYPGGPGGPGPYGDGAGGPGPYVGNPAGPGPYGPNPGGPGPYAGGPAGPWENPGGPQGWGGGQTWGAPQPYGFPPPPAKKSKGVLIAVLAGAGVVFVVLAVIGVAALGRSGDDPKTTSGKAARQAGQTIGKAGGVTLTGTYAGSQATFSVTKAGSARGTFTGGGSQVSRVDVGGTTYLKAGSGFWNDEGLSSTGAEKASNTWTRAPDDLTLLDLADLAPSRLASVLGQAPNDPLAARTRVNGVQAIKMRVSTRTYYITKSEPRRLLRIEGASGAERYGFDVTPLTSAGAGTLFSGLRGDVQALKNAYDPDLSVLPVSAMKFGSCTESGCTVKADVRATTLGDSTGDVRVTMKVVFSATKGGSAVTTCTDSATTKVDSQVGLSCRTSGGKWSSWYRSHNGNFSVHAMPSFATTINSTSDVNALLSKLTQEQRTG</sequence>
<keyword evidence="2" id="KW-0812">Transmembrane</keyword>
<feature type="region of interest" description="Disordered" evidence="1">
    <location>
        <begin position="1"/>
        <end position="320"/>
    </location>
</feature>
<evidence type="ECO:0000313" key="4">
    <source>
        <dbReference type="Proteomes" id="UP001500212"/>
    </source>
</evidence>
<accession>A0ABP8TEP1</accession>
<feature type="compositionally biased region" description="Pro residues" evidence="1">
    <location>
        <begin position="200"/>
        <end position="221"/>
    </location>
</feature>
<proteinExistence type="predicted"/>
<feature type="compositionally biased region" description="Low complexity" evidence="1">
    <location>
        <begin position="140"/>
        <end position="167"/>
    </location>
</feature>
<feature type="compositionally biased region" description="Low complexity" evidence="1">
    <location>
        <begin position="62"/>
        <end position="104"/>
    </location>
</feature>
<feature type="compositionally biased region" description="Gly residues" evidence="1">
    <location>
        <begin position="256"/>
        <end position="267"/>
    </location>
</feature>
<feature type="compositionally biased region" description="Gly residues" evidence="1">
    <location>
        <begin position="234"/>
        <end position="244"/>
    </location>
</feature>
<protein>
    <submittedName>
        <fullName evidence="3">Uncharacterized protein</fullName>
    </submittedName>
</protein>
<gene>
    <name evidence="3" type="ORF">GCM10023195_22360</name>
</gene>
<feature type="compositionally biased region" description="Pro residues" evidence="1">
    <location>
        <begin position="42"/>
        <end position="51"/>
    </location>
</feature>
<reference evidence="4" key="1">
    <citation type="journal article" date="2019" name="Int. J. Syst. Evol. Microbiol.">
        <title>The Global Catalogue of Microorganisms (GCM) 10K type strain sequencing project: providing services to taxonomists for standard genome sequencing and annotation.</title>
        <authorList>
            <consortium name="The Broad Institute Genomics Platform"/>
            <consortium name="The Broad Institute Genome Sequencing Center for Infectious Disease"/>
            <person name="Wu L."/>
            <person name="Ma J."/>
        </authorList>
    </citation>
    <scope>NUCLEOTIDE SEQUENCE [LARGE SCALE GENOMIC DNA]</scope>
    <source>
        <strain evidence="4">JCM 17938</strain>
    </source>
</reference>
<feature type="transmembrane region" description="Helical" evidence="2">
    <location>
        <begin position="330"/>
        <end position="353"/>
    </location>
</feature>
<organism evidence="3 4">
    <name type="scientific">Actinoallomurus liliacearum</name>
    <dbReference type="NCBI Taxonomy" id="1080073"/>
    <lineage>
        <taxon>Bacteria</taxon>
        <taxon>Bacillati</taxon>
        <taxon>Actinomycetota</taxon>
        <taxon>Actinomycetes</taxon>
        <taxon>Streptosporangiales</taxon>
        <taxon>Thermomonosporaceae</taxon>
        <taxon>Actinoallomurus</taxon>
    </lineage>
</organism>
<evidence type="ECO:0000256" key="1">
    <source>
        <dbReference type="SAM" id="MobiDB-lite"/>
    </source>
</evidence>
<evidence type="ECO:0000313" key="3">
    <source>
        <dbReference type="EMBL" id="GAA4606259.1"/>
    </source>
</evidence>
<keyword evidence="2" id="KW-0472">Membrane</keyword>
<keyword evidence="4" id="KW-1185">Reference proteome</keyword>